<dbReference type="Gene3D" id="3.65.10.10">
    <property type="entry name" value="Enolpyruvate transferase domain"/>
    <property type="match status" value="3"/>
</dbReference>
<dbReference type="InterPro" id="IPR001986">
    <property type="entry name" value="Enolpyruvate_Tfrase_dom"/>
</dbReference>
<dbReference type="PANTHER" id="PTHR21090">
    <property type="entry name" value="AROM/DEHYDROQUINATE SYNTHASE"/>
    <property type="match status" value="1"/>
</dbReference>
<sequence>MKEISINLSGSKSISNRLLVLNSLFHNSLQLQNLSKCQDTYMMERALSSKEQIIDIYHAGTAMRFLTAYFSIQENRNIILTGSHRMKERPIKILVDALNQLGAHISYVENEGFPPLEIKGKKINHNVIHLPANISSQYITALCLIAAKLDKGLTINLEGKITSKPYINMTLQILNKIGIITSFYQNKISIEPINEVKKQDFIIESDWSSASYHYSICALSKDLKIRIKYLFKDSLQADRKIADIYQKYFGINTLFHENVITINKIENFQYPNFIELDMNDCPDIAQTVAITAFGLRIPIKMTGLETLKIKETDRLIALKNEIEKCGGNVEITDCSFELKRINSFRENQIIETYNDHRMAMSFAPLQLLFPLTIKNPNVVEKSYVEFWNDLKMYGIKH</sequence>
<dbReference type="AlphaFoldDB" id="A0A0X3APZ1"/>
<protein>
    <recommendedName>
        <fullName evidence="3">3-phosphoshikimate 1-carboxyvinyltransferase</fullName>
        <ecNumber evidence="3">2.5.1.19</ecNumber>
    </recommendedName>
    <alternativeName>
        <fullName evidence="7">5-enolpyruvylshikimate-3-phosphate synthase</fullName>
    </alternativeName>
</protein>
<evidence type="ECO:0000256" key="7">
    <source>
        <dbReference type="ARBA" id="ARBA00030046"/>
    </source>
</evidence>
<evidence type="ECO:0000259" key="9">
    <source>
        <dbReference type="Pfam" id="PF00275"/>
    </source>
</evidence>
<dbReference type="PANTHER" id="PTHR21090:SF5">
    <property type="entry name" value="PENTAFUNCTIONAL AROM POLYPEPTIDE"/>
    <property type="match status" value="1"/>
</dbReference>
<dbReference type="EC" id="2.5.1.19" evidence="3"/>
<keyword evidence="5 10" id="KW-0808">Transferase</keyword>
<dbReference type="STRING" id="1586267.GCA_001418685_01313"/>
<comment type="similarity">
    <text evidence="2">Belongs to the EPSP synthase family.</text>
</comment>
<gene>
    <name evidence="10" type="ORF">Ga0061079_10762</name>
</gene>
<evidence type="ECO:0000256" key="1">
    <source>
        <dbReference type="ARBA" id="ARBA00004811"/>
    </source>
</evidence>
<keyword evidence="6" id="KW-0057">Aromatic amino acid biosynthesis</keyword>
<dbReference type="EMBL" id="FCOR01000007">
    <property type="protein sequence ID" value="CVK16460.1"/>
    <property type="molecule type" value="Genomic_DNA"/>
</dbReference>
<dbReference type="OrthoDB" id="9809920at2"/>
<evidence type="ECO:0000256" key="3">
    <source>
        <dbReference type="ARBA" id="ARBA00012450"/>
    </source>
</evidence>
<dbReference type="InterPro" id="IPR013792">
    <property type="entry name" value="RNA3'P_cycl/enolpyr_Trfase_a/b"/>
</dbReference>
<evidence type="ECO:0000313" key="11">
    <source>
        <dbReference type="Proteomes" id="UP000182761"/>
    </source>
</evidence>
<dbReference type="InterPro" id="IPR036968">
    <property type="entry name" value="Enolpyruvate_Tfrase_sf"/>
</dbReference>
<dbReference type="PIRSF" id="PIRSF000505">
    <property type="entry name" value="EPSPS"/>
    <property type="match status" value="1"/>
</dbReference>
<dbReference type="GO" id="GO:0003866">
    <property type="term" value="F:3-phosphoshikimate 1-carboxyvinyltransferase activity"/>
    <property type="evidence" value="ECO:0007669"/>
    <property type="project" value="UniProtKB-EC"/>
</dbReference>
<dbReference type="RefSeq" id="WP_055425652.1">
    <property type="nucleotide sequence ID" value="NZ_FCOR01000007.1"/>
</dbReference>
<evidence type="ECO:0000313" key="10">
    <source>
        <dbReference type="EMBL" id="CVK16460.1"/>
    </source>
</evidence>
<name>A0A0X3APZ1_9FLAO</name>
<organism evidence="10 11">
    <name type="scientific">Apibacter mensalis</name>
    <dbReference type="NCBI Taxonomy" id="1586267"/>
    <lineage>
        <taxon>Bacteria</taxon>
        <taxon>Pseudomonadati</taxon>
        <taxon>Bacteroidota</taxon>
        <taxon>Flavobacteriia</taxon>
        <taxon>Flavobacteriales</taxon>
        <taxon>Weeksellaceae</taxon>
        <taxon>Apibacter</taxon>
    </lineage>
</organism>
<dbReference type="PROSITE" id="PS00885">
    <property type="entry name" value="EPSP_SYNTHASE_2"/>
    <property type="match status" value="1"/>
</dbReference>
<dbReference type="UniPathway" id="UPA00053">
    <property type="reaction ID" value="UER00089"/>
</dbReference>
<evidence type="ECO:0000256" key="5">
    <source>
        <dbReference type="ARBA" id="ARBA00022679"/>
    </source>
</evidence>
<comment type="pathway">
    <text evidence="1">Metabolic intermediate biosynthesis; chorismate biosynthesis; chorismate from D-erythrose 4-phosphate and phosphoenolpyruvate: step 6/7.</text>
</comment>
<keyword evidence="4" id="KW-0028">Amino-acid biosynthesis</keyword>
<feature type="domain" description="Enolpyruvate transferase" evidence="9">
    <location>
        <begin position="48"/>
        <end position="390"/>
    </location>
</feature>
<dbReference type="SUPFAM" id="SSF55205">
    <property type="entry name" value="EPT/RTPC-like"/>
    <property type="match status" value="1"/>
</dbReference>
<comment type="catalytic activity">
    <reaction evidence="8">
        <text>3-phosphoshikimate + phosphoenolpyruvate = 5-O-(1-carboxyvinyl)-3-phosphoshikimate + phosphate</text>
        <dbReference type="Rhea" id="RHEA:21256"/>
        <dbReference type="ChEBI" id="CHEBI:43474"/>
        <dbReference type="ChEBI" id="CHEBI:57701"/>
        <dbReference type="ChEBI" id="CHEBI:58702"/>
        <dbReference type="ChEBI" id="CHEBI:145989"/>
        <dbReference type="EC" id="2.5.1.19"/>
    </reaction>
    <physiologicalReaction direction="left-to-right" evidence="8">
        <dbReference type="Rhea" id="RHEA:21257"/>
    </physiologicalReaction>
</comment>
<dbReference type="GO" id="GO:0008652">
    <property type="term" value="P:amino acid biosynthetic process"/>
    <property type="evidence" value="ECO:0007669"/>
    <property type="project" value="UniProtKB-KW"/>
</dbReference>
<evidence type="ECO:0000256" key="4">
    <source>
        <dbReference type="ARBA" id="ARBA00022605"/>
    </source>
</evidence>
<evidence type="ECO:0000256" key="2">
    <source>
        <dbReference type="ARBA" id="ARBA00009948"/>
    </source>
</evidence>
<accession>A0A0X3APZ1</accession>
<dbReference type="InterPro" id="IPR023193">
    <property type="entry name" value="EPSP_synthase_CS"/>
</dbReference>
<dbReference type="GO" id="GO:0009073">
    <property type="term" value="P:aromatic amino acid family biosynthetic process"/>
    <property type="evidence" value="ECO:0007669"/>
    <property type="project" value="UniProtKB-KW"/>
</dbReference>
<dbReference type="InterPro" id="IPR006264">
    <property type="entry name" value="EPSP_synthase"/>
</dbReference>
<evidence type="ECO:0000256" key="6">
    <source>
        <dbReference type="ARBA" id="ARBA00023141"/>
    </source>
</evidence>
<keyword evidence="11" id="KW-1185">Reference proteome</keyword>
<dbReference type="GO" id="GO:0009423">
    <property type="term" value="P:chorismate biosynthetic process"/>
    <property type="evidence" value="ECO:0007669"/>
    <property type="project" value="UniProtKB-UniPathway"/>
</dbReference>
<dbReference type="Pfam" id="PF00275">
    <property type="entry name" value="EPSP_synthase"/>
    <property type="match status" value="1"/>
</dbReference>
<evidence type="ECO:0000256" key="8">
    <source>
        <dbReference type="ARBA" id="ARBA00044633"/>
    </source>
</evidence>
<proteinExistence type="inferred from homology"/>
<dbReference type="Proteomes" id="UP000182761">
    <property type="component" value="Unassembled WGS sequence"/>
</dbReference>
<reference evidence="10 11" key="1">
    <citation type="submission" date="2016-01" db="EMBL/GenBank/DDBJ databases">
        <authorList>
            <person name="McClelland M."/>
            <person name="Jain A."/>
            <person name="Saraogi P."/>
            <person name="Mendelson R."/>
            <person name="Westerman R."/>
            <person name="SanMiguel P."/>
            <person name="Csonka L."/>
        </authorList>
    </citation>
    <scope>NUCLEOTIDE SEQUENCE [LARGE SCALE GENOMIC DNA]</scope>
    <source>
        <strain evidence="10 11">R-53146</strain>
    </source>
</reference>